<organism evidence="1">
    <name type="scientific">marine sediment metagenome</name>
    <dbReference type="NCBI Taxonomy" id="412755"/>
    <lineage>
        <taxon>unclassified sequences</taxon>
        <taxon>metagenomes</taxon>
        <taxon>ecological metagenomes</taxon>
    </lineage>
</organism>
<proteinExistence type="predicted"/>
<protein>
    <recommendedName>
        <fullName evidence="2">IrrE N-terminal-like domain-containing protein</fullName>
    </recommendedName>
</protein>
<evidence type="ECO:0000313" key="1">
    <source>
        <dbReference type="EMBL" id="KKL83943.1"/>
    </source>
</evidence>
<reference evidence="1" key="1">
    <citation type="journal article" date="2015" name="Nature">
        <title>Complex archaea that bridge the gap between prokaryotes and eukaryotes.</title>
        <authorList>
            <person name="Spang A."/>
            <person name="Saw J.H."/>
            <person name="Jorgensen S.L."/>
            <person name="Zaremba-Niedzwiedzka K."/>
            <person name="Martijn J."/>
            <person name="Lind A.E."/>
            <person name="van Eijk R."/>
            <person name="Schleper C."/>
            <person name="Guy L."/>
            <person name="Ettema T.J."/>
        </authorList>
    </citation>
    <scope>NUCLEOTIDE SEQUENCE</scope>
</reference>
<evidence type="ECO:0008006" key="2">
    <source>
        <dbReference type="Google" id="ProtNLM"/>
    </source>
</evidence>
<gene>
    <name evidence="1" type="ORF">LCGC14_1969720</name>
</gene>
<dbReference type="EMBL" id="LAZR01021838">
    <property type="protein sequence ID" value="KKL83943.1"/>
    <property type="molecule type" value="Genomic_DNA"/>
</dbReference>
<name>A0A0F9FCK5_9ZZZZ</name>
<sequence>MSKPKATTKNKQVTDIMKFKEYVIKILNGMQSYMCLLEYTLEIEFPKVDNNGAFAEIKTDVVYFNVNIKIYPVTKKLYEQKKYFQVFSYLVHELCHILIEPMSQELSKYLVKGENNDLLEDVTERQTQRIAIAISRNVKEYVWNPEYGE</sequence>
<comment type="caution">
    <text evidence="1">The sequence shown here is derived from an EMBL/GenBank/DDBJ whole genome shotgun (WGS) entry which is preliminary data.</text>
</comment>
<dbReference type="AlphaFoldDB" id="A0A0F9FCK5"/>
<accession>A0A0F9FCK5</accession>